<organism evidence="2 3">
    <name type="scientific">Streptomyces durmitorensis</name>
    <dbReference type="NCBI Taxonomy" id="319947"/>
    <lineage>
        <taxon>Bacteria</taxon>
        <taxon>Bacillati</taxon>
        <taxon>Actinomycetota</taxon>
        <taxon>Actinomycetes</taxon>
        <taxon>Kitasatosporales</taxon>
        <taxon>Streptomycetaceae</taxon>
        <taxon>Streptomyces</taxon>
    </lineage>
</organism>
<protein>
    <submittedName>
        <fullName evidence="2">Uncharacterized protein</fullName>
    </submittedName>
</protein>
<sequence>MGKKRPDREGADASMGDGHASGEGARWIGNTNAPPERRQPADKEAPGPDAVEEAGPDDGGKSADDSPPDGRPTR</sequence>
<accession>A0ABY4Q0U3</accession>
<gene>
    <name evidence="2" type="ORF">M4V62_34140</name>
</gene>
<dbReference type="RefSeq" id="WP_249591046.1">
    <property type="nucleotide sequence ID" value="NZ_BAAAQL010000001.1"/>
</dbReference>
<evidence type="ECO:0000256" key="1">
    <source>
        <dbReference type="SAM" id="MobiDB-lite"/>
    </source>
</evidence>
<proteinExistence type="predicted"/>
<feature type="compositionally biased region" description="Basic and acidic residues" evidence="1">
    <location>
        <begin position="1"/>
        <end position="11"/>
    </location>
</feature>
<keyword evidence="3" id="KW-1185">Reference proteome</keyword>
<dbReference type="EMBL" id="CP097289">
    <property type="protein sequence ID" value="UQT59701.1"/>
    <property type="molecule type" value="Genomic_DNA"/>
</dbReference>
<reference evidence="2 3" key="1">
    <citation type="submission" date="2022-05" db="EMBL/GenBank/DDBJ databases">
        <authorList>
            <person name="Zhou X."/>
            <person name="Li K."/>
            <person name="Man Y."/>
        </authorList>
    </citation>
    <scope>NUCLEOTIDE SEQUENCE [LARGE SCALE GENOMIC DNA]</scope>
    <source>
        <strain evidence="2 3">MS405</strain>
    </source>
</reference>
<feature type="compositionally biased region" description="Basic and acidic residues" evidence="1">
    <location>
        <begin position="35"/>
        <end position="46"/>
    </location>
</feature>
<name>A0ABY4Q0U3_9ACTN</name>
<dbReference type="Proteomes" id="UP000829992">
    <property type="component" value="Chromosome"/>
</dbReference>
<evidence type="ECO:0000313" key="2">
    <source>
        <dbReference type="EMBL" id="UQT59701.1"/>
    </source>
</evidence>
<feature type="region of interest" description="Disordered" evidence="1">
    <location>
        <begin position="1"/>
        <end position="74"/>
    </location>
</feature>
<evidence type="ECO:0000313" key="3">
    <source>
        <dbReference type="Proteomes" id="UP000829992"/>
    </source>
</evidence>